<dbReference type="PANTHER" id="PTHR43792:SF1">
    <property type="entry name" value="N-ACETYLTRANSFERASE DOMAIN-CONTAINING PROTEIN"/>
    <property type="match status" value="1"/>
</dbReference>
<protein>
    <submittedName>
        <fullName evidence="2">GNAT family N-acetyltransferase</fullName>
    </submittedName>
</protein>
<evidence type="ECO:0000259" key="1">
    <source>
        <dbReference type="PROSITE" id="PS51186"/>
    </source>
</evidence>
<dbReference type="KEGG" id="sflv:IC614_03720"/>
<name>A0A7T2GLH7_9SPHN</name>
<dbReference type="Proteomes" id="UP000594873">
    <property type="component" value="Chromosome"/>
</dbReference>
<reference evidence="2 3" key="1">
    <citation type="submission" date="2020-11" db="EMBL/GenBank/DDBJ databases">
        <title>Genome seq and assembly of Sphingosinicella sp.</title>
        <authorList>
            <person name="Chhetri G."/>
        </authorList>
    </citation>
    <scope>NUCLEOTIDE SEQUENCE [LARGE SCALE GENOMIC DNA]</scope>
    <source>
        <strain evidence="2 3">UDD2</strain>
    </source>
</reference>
<accession>A0A7T2GLH7</accession>
<organism evidence="2 3">
    <name type="scientific">Allosphingosinicella flava</name>
    <dbReference type="NCBI Taxonomy" id="2771430"/>
    <lineage>
        <taxon>Bacteria</taxon>
        <taxon>Pseudomonadati</taxon>
        <taxon>Pseudomonadota</taxon>
        <taxon>Alphaproteobacteria</taxon>
        <taxon>Sphingomonadales</taxon>
        <taxon>Sphingomonadaceae</taxon>
        <taxon>Allosphingosinicella</taxon>
    </lineage>
</organism>
<dbReference type="SUPFAM" id="SSF55729">
    <property type="entry name" value="Acyl-CoA N-acyltransferases (Nat)"/>
    <property type="match status" value="1"/>
</dbReference>
<dbReference type="InterPro" id="IPR051531">
    <property type="entry name" value="N-acetyltransferase"/>
</dbReference>
<gene>
    <name evidence="2" type="ORF">IC614_03720</name>
</gene>
<dbReference type="InterPro" id="IPR000182">
    <property type="entry name" value="GNAT_dom"/>
</dbReference>
<proteinExistence type="predicted"/>
<dbReference type="RefSeq" id="WP_200972432.1">
    <property type="nucleotide sequence ID" value="NZ_CP065592.1"/>
</dbReference>
<dbReference type="Pfam" id="PF13302">
    <property type="entry name" value="Acetyltransf_3"/>
    <property type="match status" value="1"/>
</dbReference>
<dbReference type="PANTHER" id="PTHR43792">
    <property type="entry name" value="GNAT FAMILY, PUTATIVE (AFU_ORTHOLOGUE AFUA_3G00765)-RELATED-RELATED"/>
    <property type="match status" value="1"/>
</dbReference>
<evidence type="ECO:0000313" key="2">
    <source>
        <dbReference type="EMBL" id="QPQ55713.1"/>
    </source>
</evidence>
<sequence>MVPVLETARLILRENRPGDLPAMAAMLADPEFVRFIGGRTASREEAWRKLLANFALWDFLGYGYWAVERKSDGEMIGQVGFADFKRDMNPSIEGLPEMGWVFAVHTHGQGYAAESTTAAMAWADENLRGQDIVAIIDPANTPSIRVAERLGFTERSDATYREDPILLFRRPARS</sequence>
<dbReference type="AlphaFoldDB" id="A0A7T2GLH7"/>
<keyword evidence="2" id="KW-0808">Transferase</keyword>
<dbReference type="InterPro" id="IPR016181">
    <property type="entry name" value="Acyl_CoA_acyltransferase"/>
</dbReference>
<feature type="domain" description="N-acetyltransferase" evidence="1">
    <location>
        <begin position="10"/>
        <end position="173"/>
    </location>
</feature>
<dbReference type="PROSITE" id="PS51186">
    <property type="entry name" value="GNAT"/>
    <property type="match status" value="1"/>
</dbReference>
<dbReference type="GO" id="GO:0016747">
    <property type="term" value="F:acyltransferase activity, transferring groups other than amino-acyl groups"/>
    <property type="evidence" value="ECO:0007669"/>
    <property type="project" value="InterPro"/>
</dbReference>
<keyword evidence="3" id="KW-1185">Reference proteome</keyword>
<dbReference type="Gene3D" id="3.40.630.30">
    <property type="match status" value="1"/>
</dbReference>
<evidence type="ECO:0000313" key="3">
    <source>
        <dbReference type="Proteomes" id="UP000594873"/>
    </source>
</evidence>
<dbReference type="EMBL" id="CP065592">
    <property type="protein sequence ID" value="QPQ55713.1"/>
    <property type="molecule type" value="Genomic_DNA"/>
</dbReference>